<proteinExistence type="predicted"/>
<comment type="caution">
    <text evidence="1">The sequence shown here is derived from an EMBL/GenBank/DDBJ whole genome shotgun (WGS) entry which is preliminary data.</text>
</comment>
<protein>
    <submittedName>
        <fullName evidence="1">Uncharacterized protein</fullName>
    </submittedName>
</protein>
<keyword evidence="2" id="KW-1185">Reference proteome</keyword>
<dbReference type="AlphaFoldDB" id="A0A3E1NZH4"/>
<reference evidence="1 2" key="1">
    <citation type="submission" date="2018-08" db="EMBL/GenBank/DDBJ databases">
        <title>Chitinophaga sp. K20C18050901, a novel bacterium isolated from forest soil.</title>
        <authorList>
            <person name="Wang C."/>
        </authorList>
    </citation>
    <scope>NUCLEOTIDE SEQUENCE [LARGE SCALE GENOMIC DNA]</scope>
    <source>
        <strain evidence="1 2">K20C18050901</strain>
    </source>
</reference>
<dbReference type="Proteomes" id="UP000261174">
    <property type="component" value="Unassembled WGS sequence"/>
</dbReference>
<gene>
    <name evidence="1" type="ORF">DXN04_20115</name>
</gene>
<organism evidence="1 2">
    <name type="scientific">Chitinophaga silvisoli</name>
    <dbReference type="NCBI Taxonomy" id="2291814"/>
    <lineage>
        <taxon>Bacteria</taxon>
        <taxon>Pseudomonadati</taxon>
        <taxon>Bacteroidota</taxon>
        <taxon>Chitinophagia</taxon>
        <taxon>Chitinophagales</taxon>
        <taxon>Chitinophagaceae</taxon>
        <taxon>Chitinophaga</taxon>
    </lineage>
</organism>
<evidence type="ECO:0000313" key="1">
    <source>
        <dbReference type="EMBL" id="RFM33332.1"/>
    </source>
</evidence>
<dbReference type="EMBL" id="QTJV01000007">
    <property type="protein sequence ID" value="RFM33332.1"/>
    <property type="molecule type" value="Genomic_DNA"/>
</dbReference>
<accession>A0A3E1NZH4</accession>
<evidence type="ECO:0000313" key="2">
    <source>
        <dbReference type="Proteomes" id="UP000261174"/>
    </source>
</evidence>
<name>A0A3E1NZH4_9BACT</name>
<sequence length="84" mass="9675">MYHLTYIGKMKIALVFYCIQYSMYRLTGHRDGNSLTQVALAIAMDNATKQDYKQEKLSQQNGFFKICGKIGEKSFQFGYSTPLM</sequence>